<sequence length="338" mass="37120">MVKPVAVSSPHGATQAAPSMGIPVRRQISRIVGVAVLVIAAMAGAAYVLMPESASKTNFANAINRELLKQPTLFSEDYCLKNFAYDRATVHVNSYDAGTERWLNLLSSAGLYSGPETVTTGGGFFSQVVLKYERTPESAKFIRGKALCFADGLELKSVNEFTPSEKVGEQEFSSASVTFALKNPAPWTQTNDWKTLQPQHVGDVERQVTLVLKEGKWQVATDASFAAAQKQQVSKSSVTEKSGSTMGWFSKLFSWGTPNPLIGKWEPENNLFEAMKFEFSADTMQNNGVRVKVRYEVKDGQVTVYPEGSPMGTVFRLIDSNTMVLDTPLANIKLLRIR</sequence>
<accession>A0A315EBM7</accession>
<gene>
    <name evidence="2" type="ORF">B9Z37_06990</name>
</gene>
<keyword evidence="1" id="KW-0472">Membrane</keyword>
<reference evidence="2 3" key="1">
    <citation type="submission" date="2017-04" db="EMBL/GenBank/DDBJ databases">
        <title>Unexpected and diverse lifestyles within the genus Limnohabitans.</title>
        <authorList>
            <person name="Kasalicky V."/>
            <person name="Mehrshad M."/>
            <person name="Andrei S.-A."/>
            <person name="Salcher M."/>
            <person name="Kratochvilova H."/>
            <person name="Simek K."/>
            <person name="Ghai R."/>
        </authorList>
    </citation>
    <scope>NUCLEOTIDE SEQUENCE [LARGE SCALE GENOMIC DNA]</scope>
    <source>
        <strain evidence="2 3">II-B4</strain>
    </source>
</reference>
<organism evidence="2 3">
    <name type="scientific">Limnohabitans parvus II-B4</name>
    <dbReference type="NCBI Taxonomy" id="1293052"/>
    <lineage>
        <taxon>Bacteria</taxon>
        <taxon>Pseudomonadati</taxon>
        <taxon>Pseudomonadota</taxon>
        <taxon>Betaproteobacteria</taxon>
        <taxon>Burkholderiales</taxon>
        <taxon>Comamonadaceae</taxon>
        <taxon>Limnohabitans</taxon>
    </lineage>
</organism>
<keyword evidence="1" id="KW-0812">Transmembrane</keyword>
<dbReference type="Proteomes" id="UP000250790">
    <property type="component" value="Unassembled WGS sequence"/>
</dbReference>
<evidence type="ECO:0000313" key="2">
    <source>
        <dbReference type="EMBL" id="PUE54288.1"/>
    </source>
</evidence>
<feature type="transmembrane region" description="Helical" evidence="1">
    <location>
        <begin position="31"/>
        <end position="50"/>
    </location>
</feature>
<dbReference type="AlphaFoldDB" id="A0A315EBM7"/>
<proteinExistence type="predicted"/>
<dbReference type="EMBL" id="NESN01000002">
    <property type="protein sequence ID" value="PUE54288.1"/>
    <property type="molecule type" value="Genomic_DNA"/>
</dbReference>
<comment type="caution">
    <text evidence="2">The sequence shown here is derived from an EMBL/GenBank/DDBJ whole genome shotgun (WGS) entry which is preliminary data.</text>
</comment>
<name>A0A315EBM7_9BURK</name>
<evidence type="ECO:0000313" key="3">
    <source>
        <dbReference type="Proteomes" id="UP000250790"/>
    </source>
</evidence>
<dbReference type="RefSeq" id="WP_108312252.1">
    <property type="nucleotide sequence ID" value="NZ_NESN01000002.1"/>
</dbReference>
<evidence type="ECO:0000256" key="1">
    <source>
        <dbReference type="SAM" id="Phobius"/>
    </source>
</evidence>
<keyword evidence="1" id="KW-1133">Transmembrane helix</keyword>
<protein>
    <submittedName>
        <fullName evidence="2">Uncharacterized protein</fullName>
    </submittedName>
</protein>
<keyword evidence="3" id="KW-1185">Reference proteome</keyword>